<evidence type="ECO:0000256" key="1">
    <source>
        <dbReference type="SAM" id="MobiDB-lite"/>
    </source>
</evidence>
<keyword evidence="3" id="KW-1185">Reference proteome</keyword>
<reference evidence="4" key="1">
    <citation type="submission" date="2022-11" db="UniProtKB">
        <authorList>
            <consortium name="WormBaseParasite"/>
        </authorList>
    </citation>
    <scope>IDENTIFICATION</scope>
</reference>
<organism evidence="3 4">
    <name type="scientific">Acrobeloides nanus</name>
    <dbReference type="NCBI Taxonomy" id="290746"/>
    <lineage>
        <taxon>Eukaryota</taxon>
        <taxon>Metazoa</taxon>
        <taxon>Ecdysozoa</taxon>
        <taxon>Nematoda</taxon>
        <taxon>Chromadorea</taxon>
        <taxon>Rhabditida</taxon>
        <taxon>Tylenchina</taxon>
        <taxon>Cephalobomorpha</taxon>
        <taxon>Cephaloboidea</taxon>
        <taxon>Cephalobidae</taxon>
        <taxon>Acrobeloides</taxon>
    </lineage>
</organism>
<sequence>MYNTDVEKSKQRIIGIDESKYICCCGCHVISCAKFFSIVSIVLSAVTLLSLFSCYYLSADYFIIQLIGNASWFKPETFNDFIYIAFHYSLASCGIDIILNGQSDQTGHSGQATKQGRPFKPCYTGQYIQDRQAYNKQTDHKVRPAVESRRKGMSGQEDHTDM</sequence>
<dbReference type="WBParaSite" id="ACRNAN_scaffold7242.g19523.t1">
    <property type="protein sequence ID" value="ACRNAN_scaffold7242.g19523.t1"/>
    <property type="gene ID" value="ACRNAN_scaffold7242.g19523"/>
</dbReference>
<feature type="region of interest" description="Disordered" evidence="1">
    <location>
        <begin position="137"/>
        <end position="162"/>
    </location>
</feature>
<evidence type="ECO:0000256" key="2">
    <source>
        <dbReference type="SAM" id="Phobius"/>
    </source>
</evidence>
<proteinExistence type="predicted"/>
<evidence type="ECO:0000313" key="3">
    <source>
        <dbReference type="Proteomes" id="UP000887540"/>
    </source>
</evidence>
<feature type="transmembrane region" description="Helical" evidence="2">
    <location>
        <begin position="35"/>
        <end position="57"/>
    </location>
</feature>
<evidence type="ECO:0000313" key="4">
    <source>
        <dbReference type="WBParaSite" id="ACRNAN_scaffold7242.g19523.t1"/>
    </source>
</evidence>
<protein>
    <submittedName>
        <fullName evidence="4">Uncharacterized protein</fullName>
    </submittedName>
</protein>
<dbReference type="AlphaFoldDB" id="A0A914EED2"/>
<accession>A0A914EED2</accession>
<keyword evidence="2" id="KW-0472">Membrane</keyword>
<keyword evidence="2" id="KW-0812">Transmembrane</keyword>
<name>A0A914EED2_9BILA</name>
<dbReference type="Proteomes" id="UP000887540">
    <property type="component" value="Unplaced"/>
</dbReference>
<keyword evidence="2" id="KW-1133">Transmembrane helix</keyword>